<name>A0A2K8SE99_9MOLU</name>
<gene>
    <name evidence="2" type="ORF">SFLOR_v1c07330</name>
</gene>
<organism evidence="2 3">
    <name type="scientific">Spiroplasma floricola 23-6</name>
    <dbReference type="NCBI Taxonomy" id="1336749"/>
    <lineage>
        <taxon>Bacteria</taxon>
        <taxon>Bacillati</taxon>
        <taxon>Mycoplasmatota</taxon>
        <taxon>Mollicutes</taxon>
        <taxon>Entomoplasmatales</taxon>
        <taxon>Spiroplasmataceae</taxon>
        <taxon>Spiroplasma</taxon>
    </lineage>
</organism>
<sequence>MKRLLMLFSICAIITGTSSSIVACGTKSITDIYEVDQDLLKMLKNEANLKYDSHFIKNNIPFVQTFDKADELYEFFNSTNLANLYTNSQDGEIKISINSLANLDSFNKDLQKHLNLEDLKTDINSLKNSDKNNYSIFLSKVNSVYANYEFGPDFIIRRQIIDDNITYTGNFEVNFKWQYYTESVNTETYNYKGSFIISEDKELIPHITEIANVGKKFFNDETSLIHFNNKKLDIDKDLSWKNVSQNILKYFKLSKMLTHFLKK</sequence>
<dbReference type="AlphaFoldDB" id="A0A2K8SE99"/>
<dbReference type="PROSITE" id="PS51257">
    <property type="entry name" value="PROKAR_LIPOPROTEIN"/>
    <property type="match status" value="1"/>
</dbReference>
<dbReference type="EMBL" id="CP025057">
    <property type="protein sequence ID" value="AUB31781.1"/>
    <property type="molecule type" value="Genomic_DNA"/>
</dbReference>
<evidence type="ECO:0000313" key="2">
    <source>
        <dbReference type="EMBL" id="AUB31781.1"/>
    </source>
</evidence>
<protein>
    <recommendedName>
        <fullName evidence="4">Lipoprotein</fullName>
    </recommendedName>
</protein>
<evidence type="ECO:0000313" key="3">
    <source>
        <dbReference type="Proteomes" id="UP000231823"/>
    </source>
</evidence>
<evidence type="ECO:0008006" key="4">
    <source>
        <dbReference type="Google" id="ProtNLM"/>
    </source>
</evidence>
<dbReference type="Proteomes" id="UP000231823">
    <property type="component" value="Chromosome"/>
</dbReference>
<accession>A0A2K8SE99</accession>
<dbReference type="KEGG" id="sfz:SFLOR_v1c07330"/>
<feature type="signal peptide" evidence="1">
    <location>
        <begin position="1"/>
        <end position="23"/>
    </location>
</feature>
<proteinExistence type="predicted"/>
<keyword evidence="3" id="KW-1185">Reference proteome</keyword>
<keyword evidence="1" id="KW-0732">Signal</keyword>
<dbReference type="RefSeq" id="WP_100916750.1">
    <property type="nucleotide sequence ID" value="NZ_CP025057.1"/>
</dbReference>
<feature type="chain" id="PRO_5014868811" description="Lipoprotein" evidence="1">
    <location>
        <begin position="24"/>
        <end position="263"/>
    </location>
</feature>
<evidence type="ECO:0000256" key="1">
    <source>
        <dbReference type="SAM" id="SignalP"/>
    </source>
</evidence>
<reference evidence="2 3" key="1">
    <citation type="submission" date="2017-12" db="EMBL/GenBank/DDBJ databases">
        <title>Complete genome sequence of Spiroplasma floricola 23-6 (ATCC 29989).</title>
        <authorList>
            <person name="Tsai Y.-M."/>
            <person name="Wu P.-S."/>
            <person name="Lo W.-S."/>
            <person name="Kuo C.-H."/>
        </authorList>
    </citation>
    <scope>NUCLEOTIDE SEQUENCE [LARGE SCALE GENOMIC DNA]</scope>
    <source>
        <strain evidence="2 3">23-6</strain>
    </source>
</reference>